<evidence type="ECO:0000313" key="3">
    <source>
        <dbReference type="Proteomes" id="UP001068021"/>
    </source>
</evidence>
<protein>
    <submittedName>
        <fullName evidence="2">Uncharacterized protein</fullName>
    </submittedName>
</protein>
<keyword evidence="3" id="KW-1185">Reference proteome</keyword>
<sequence>MANIPQIIAQIRFQLDQLSVNNAHHDFEHLCRHLTRARICSNILPATGPVSAGGDQGRDFETFRTYLNSSSIANSTFIGLASDETIVFACSLQKENIRTKIKHDINTIMSQGSIVSTIIYFCTSDIPVSRRHELQDWARKEYSIELEIHGGDSISESLSDRETFWIAGEYLNIPFEIYPRIEQEGNWYSKVFEKWKNPENFSFNYADFYEISTAARYATFDDHTVRQDIPFWISLLEKFQEEEFPVNMRRHSIYEISIVSLRGIGTLIGRENIIREYFSILSELNDFNELDGAVALLNYCISAFHAGLIEITLEELNEWHTSLLEKIEHKINVVKEIGFKCQLLELRGFITFYPSENTHIIDFSETINNWLRLVEIVKDAPLFPLDRFSDRLTEFSKYIGDDPHYDELTEKVDILLSKRYGEFKAAEKCRDRAMVFYKEGKILKAINQLHQAKIKWFAEETLYGSLLAIILISQWYLELGLSFAAKYYALAAAYIAHHSSNQNVKKFIPQSLFISSECDYVQGAWCGFWELFRIALLAHLTLSKEPNDIEKHEELFKTLYCSSMLTFTTQNFFGEDLNVFVENMLNMCYGFDKLIEEYTSEAEEKFPIRNIDDLWVELENQLEGRPFGDCGHMREVSWSELGITWKICWENNYENTIVSEQFIAILQIFMVDLANIDLCLLKTDIDVLISVNDEINDPHIEPIPSNDGRKWKIEFPPYENNGDIKNLQIKFIGLVSHILYEVSLLPSDKFDEIIKNCFKNEISMKTFIARPYADLLNETITQDIFDETSRSTKKVPEMQRSFELHPYGELKWFDGPGIGYSEEESKEMIKSRYERAIVPIKYTVERLAKDPEFIPIIEKLREDGWLDWHILLTINNIALRYRIEENMREYPIPFVDKKTWYQNEWEMIIDNEESKNSSIIPTLEFNEENIRMSLNVSMISTLRLLGLECKQQTPDFEAINHFLSNRYNYWNDDVEHEEIF</sequence>
<reference evidence="2" key="1">
    <citation type="submission" date="2022-12" db="EMBL/GenBank/DDBJ databases">
        <title>Reclassification of two methanogenic archaea species isolated from the Kolyma lowland permafrost.</title>
        <authorList>
            <person name="Trubitsyn V.E."/>
            <person name="Rivkina E.M."/>
            <person name="Shcherbakova V.A."/>
        </authorList>
    </citation>
    <scope>NUCLEOTIDE SEQUENCE</scope>
    <source>
        <strain evidence="1">M2</strain>
        <strain evidence="2">MK4</strain>
    </source>
</reference>
<dbReference type="Proteomes" id="UP001068021">
    <property type="component" value="Unassembled WGS sequence"/>
</dbReference>
<gene>
    <name evidence="2" type="ORF">O3H35_11045</name>
    <name evidence="1" type="ORF">O3H54_05945</name>
</gene>
<dbReference type="Proteomes" id="UP001074446">
    <property type="component" value="Unassembled WGS sequence"/>
</dbReference>
<evidence type="ECO:0000313" key="2">
    <source>
        <dbReference type="EMBL" id="MCZ3373170.1"/>
    </source>
</evidence>
<organism evidence="2">
    <name type="scientific">Methanobacterium veterum</name>
    <dbReference type="NCBI Taxonomy" id="408577"/>
    <lineage>
        <taxon>Archaea</taxon>
        <taxon>Methanobacteriati</taxon>
        <taxon>Methanobacteriota</taxon>
        <taxon>Methanomada group</taxon>
        <taxon>Methanobacteria</taxon>
        <taxon>Methanobacteriales</taxon>
        <taxon>Methanobacteriaceae</taxon>
        <taxon>Methanobacterium</taxon>
    </lineage>
</organism>
<comment type="caution">
    <text evidence="2">The sequence shown here is derived from an EMBL/GenBank/DDBJ whole genome shotgun (WGS) entry which is preliminary data.</text>
</comment>
<evidence type="ECO:0000313" key="1">
    <source>
        <dbReference type="EMBL" id="MCZ3365419.1"/>
    </source>
</evidence>
<proteinExistence type="predicted"/>
<name>A0A9E5DMT2_9EURY</name>
<dbReference type="EMBL" id="JAPVES010000030">
    <property type="protein sequence ID" value="MCZ3373170.1"/>
    <property type="molecule type" value="Genomic_DNA"/>
</dbReference>
<dbReference type="EMBL" id="JAPVER010000020">
    <property type="protein sequence ID" value="MCZ3365419.1"/>
    <property type="molecule type" value="Genomic_DNA"/>
</dbReference>
<dbReference type="RefSeq" id="WP_048081584.1">
    <property type="nucleotide sequence ID" value="NZ_JAPVER010000020.1"/>
</dbReference>
<accession>A0A9E5DMT2</accession>
<dbReference type="AlphaFoldDB" id="A0A9E5DMT2"/>